<accession>A0A6A6UDS8</accession>
<organism evidence="7 8">
    <name type="scientific">Microthyrium microscopicum</name>
    <dbReference type="NCBI Taxonomy" id="703497"/>
    <lineage>
        <taxon>Eukaryota</taxon>
        <taxon>Fungi</taxon>
        <taxon>Dikarya</taxon>
        <taxon>Ascomycota</taxon>
        <taxon>Pezizomycotina</taxon>
        <taxon>Dothideomycetes</taxon>
        <taxon>Dothideomycetes incertae sedis</taxon>
        <taxon>Microthyriales</taxon>
        <taxon>Microthyriaceae</taxon>
        <taxon>Microthyrium</taxon>
    </lineage>
</organism>
<feature type="region of interest" description="Disordered" evidence="6">
    <location>
        <begin position="417"/>
        <end position="437"/>
    </location>
</feature>
<feature type="compositionally biased region" description="Polar residues" evidence="6">
    <location>
        <begin position="33"/>
        <end position="42"/>
    </location>
</feature>
<dbReference type="PANTHER" id="PTHR19865">
    <property type="entry name" value="U3 SMALL NUCLEOLAR RNA INTERACTING PROTEIN 2"/>
    <property type="match status" value="1"/>
</dbReference>
<dbReference type="EMBL" id="MU004235">
    <property type="protein sequence ID" value="KAF2669553.1"/>
    <property type="molecule type" value="Genomic_DNA"/>
</dbReference>
<evidence type="ECO:0000256" key="1">
    <source>
        <dbReference type="ARBA" id="ARBA00004123"/>
    </source>
</evidence>
<dbReference type="GO" id="GO:0032040">
    <property type="term" value="C:small-subunit processome"/>
    <property type="evidence" value="ECO:0007669"/>
    <property type="project" value="TreeGrafter"/>
</dbReference>
<dbReference type="PANTHER" id="PTHR19865:SF0">
    <property type="entry name" value="U3 SMALL NUCLEOLAR RNA-INTERACTING PROTEIN 2"/>
    <property type="match status" value="1"/>
</dbReference>
<dbReference type="SUPFAM" id="SSF50978">
    <property type="entry name" value="WD40 repeat-like"/>
    <property type="match status" value="1"/>
</dbReference>
<gene>
    <name evidence="7" type="ORF">BT63DRAFT_264056</name>
</gene>
<evidence type="ECO:0000256" key="5">
    <source>
        <dbReference type="PROSITE-ProRule" id="PRU00221"/>
    </source>
</evidence>
<dbReference type="InterPro" id="IPR019775">
    <property type="entry name" value="WD40_repeat_CS"/>
</dbReference>
<proteinExistence type="predicted"/>
<dbReference type="GO" id="GO:0034511">
    <property type="term" value="F:U3 snoRNA binding"/>
    <property type="evidence" value="ECO:0007669"/>
    <property type="project" value="InterPro"/>
</dbReference>
<dbReference type="InterPro" id="IPR020472">
    <property type="entry name" value="WD40_PAC1"/>
</dbReference>
<feature type="repeat" description="WD" evidence="5">
    <location>
        <begin position="441"/>
        <end position="475"/>
    </location>
</feature>
<dbReference type="PROSITE" id="PS50082">
    <property type="entry name" value="WD_REPEATS_2"/>
    <property type="match status" value="3"/>
</dbReference>
<feature type="compositionally biased region" description="Acidic residues" evidence="6">
    <location>
        <begin position="64"/>
        <end position="73"/>
    </location>
</feature>
<dbReference type="InterPro" id="IPR036322">
    <property type="entry name" value="WD40_repeat_dom_sf"/>
</dbReference>
<reference evidence="7" key="1">
    <citation type="journal article" date="2020" name="Stud. Mycol.">
        <title>101 Dothideomycetes genomes: a test case for predicting lifestyles and emergence of pathogens.</title>
        <authorList>
            <person name="Haridas S."/>
            <person name="Albert R."/>
            <person name="Binder M."/>
            <person name="Bloem J."/>
            <person name="Labutti K."/>
            <person name="Salamov A."/>
            <person name="Andreopoulos B."/>
            <person name="Baker S."/>
            <person name="Barry K."/>
            <person name="Bills G."/>
            <person name="Bluhm B."/>
            <person name="Cannon C."/>
            <person name="Castanera R."/>
            <person name="Culley D."/>
            <person name="Daum C."/>
            <person name="Ezra D."/>
            <person name="Gonzalez J."/>
            <person name="Henrissat B."/>
            <person name="Kuo A."/>
            <person name="Liang C."/>
            <person name="Lipzen A."/>
            <person name="Lutzoni F."/>
            <person name="Magnuson J."/>
            <person name="Mondo S."/>
            <person name="Nolan M."/>
            <person name="Ohm R."/>
            <person name="Pangilinan J."/>
            <person name="Park H.-J."/>
            <person name="Ramirez L."/>
            <person name="Alfaro M."/>
            <person name="Sun H."/>
            <person name="Tritt A."/>
            <person name="Yoshinaga Y."/>
            <person name="Zwiers L.-H."/>
            <person name="Turgeon B."/>
            <person name="Goodwin S."/>
            <person name="Spatafora J."/>
            <person name="Crous P."/>
            <person name="Grigoriev I."/>
        </authorList>
    </citation>
    <scope>NUCLEOTIDE SEQUENCE</scope>
    <source>
        <strain evidence="7">CBS 115976</strain>
    </source>
</reference>
<dbReference type="InterPro" id="IPR001680">
    <property type="entry name" value="WD40_rpt"/>
</dbReference>
<feature type="repeat" description="WD" evidence="5">
    <location>
        <begin position="266"/>
        <end position="307"/>
    </location>
</feature>
<dbReference type="AlphaFoldDB" id="A0A6A6UDS8"/>
<keyword evidence="3" id="KW-0677">Repeat</keyword>
<dbReference type="Pfam" id="PF00400">
    <property type="entry name" value="WD40"/>
    <property type="match status" value="4"/>
</dbReference>
<comment type="subcellular location">
    <subcellularLocation>
        <location evidence="1">Nucleus</location>
    </subcellularLocation>
</comment>
<dbReference type="Proteomes" id="UP000799302">
    <property type="component" value="Unassembled WGS sequence"/>
</dbReference>
<dbReference type="InterPro" id="IPR015943">
    <property type="entry name" value="WD40/YVTN_repeat-like_dom_sf"/>
</dbReference>
<evidence type="ECO:0000256" key="2">
    <source>
        <dbReference type="ARBA" id="ARBA00022574"/>
    </source>
</evidence>
<feature type="compositionally biased region" description="Low complexity" evidence="6">
    <location>
        <begin position="19"/>
        <end position="32"/>
    </location>
</feature>
<keyword evidence="2 5" id="KW-0853">WD repeat</keyword>
<evidence type="ECO:0000313" key="8">
    <source>
        <dbReference type="Proteomes" id="UP000799302"/>
    </source>
</evidence>
<feature type="repeat" description="WD" evidence="5">
    <location>
        <begin position="224"/>
        <end position="265"/>
    </location>
</feature>
<evidence type="ECO:0000256" key="4">
    <source>
        <dbReference type="ARBA" id="ARBA00023242"/>
    </source>
</evidence>
<dbReference type="PROSITE" id="PS00678">
    <property type="entry name" value="WD_REPEATS_1"/>
    <property type="match status" value="1"/>
</dbReference>
<dbReference type="Gene3D" id="2.130.10.10">
    <property type="entry name" value="YVTN repeat-like/Quinoprotein amine dehydrogenase"/>
    <property type="match status" value="1"/>
</dbReference>
<evidence type="ECO:0000256" key="3">
    <source>
        <dbReference type="ARBA" id="ARBA00022737"/>
    </source>
</evidence>
<keyword evidence="8" id="KW-1185">Reference proteome</keyword>
<keyword evidence="4" id="KW-0539">Nucleus</keyword>
<dbReference type="InterPro" id="IPR039241">
    <property type="entry name" value="Rrp9-like"/>
</dbReference>
<sequence>MSSFFTAPASQRKRKRTDAGPSSSAKRSAAPRNNTRQVNGSRPATRAERDESISGSDSDVSGAENEELGDEDEISHASSEDENETAADKRLRLAERYLENIRDEIDPAGFDAADVDRDLIAERLREDVAESKGKVYRNIASQLDISKAQHMNIRDNKADQRCPTGVATVFPFIYTVAKDLTICKWEIPSPTQEPSTQTNITNRRKPKLVKKYECYRNQSKKDKSLGHTAPILCIAVSSSGKYLATGGADKRLVIWDAESLKPIRVFFQHRDSILGVSFRRNTNTLYTASADRTIKIWSLDEMSYIETLFGHQDHVVDIVGLAQERCISVGSRDRTARFWKVVDESQLVFRGGGGGSSKASKVEGESFSEGSIDRVAMVDEDTFVTGSDNGTISLWSVLRKKPVFSIPMAHGIEPLAKPEDISPEINPSSSRTDGRPQPRWITALTTVPYSDIILSGSWDGYIRAWKISEDKRRLEAVGPIQSQANKALQNGTNGLTHEQKSQDELGPIRGLVNDLNVFEKGDRGKDGLCIVAAYSKEHRLGKWNMNTGGRCGTVLYEIGKILEHPSDPTHLNGHAE</sequence>
<dbReference type="SMART" id="SM00320">
    <property type="entry name" value="WD40"/>
    <property type="match status" value="5"/>
</dbReference>
<dbReference type="OrthoDB" id="189968at2759"/>
<evidence type="ECO:0000256" key="6">
    <source>
        <dbReference type="SAM" id="MobiDB-lite"/>
    </source>
</evidence>
<dbReference type="PROSITE" id="PS50294">
    <property type="entry name" value="WD_REPEATS_REGION"/>
    <property type="match status" value="2"/>
</dbReference>
<name>A0A6A6UDS8_9PEZI</name>
<feature type="region of interest" description="Disordered" evidence="6">
    <location>
        <begin position="1"/>
        <end position="87"/>
    </location>
</feature>
<evidence type="ECO:0000313" key="7">
    <source>
        <dbReference type="EMBL" id="KAF2669553.1"/>
    </source>
</evidence>
<protein>
    <submittedName>
        <fullName evidence="7">WD40 repeat-like protein</fullName>
    </submittedName>
</protein>
<dbReference type="PRINTS" id="PR00320">
    <property type="entry name" value="GPROTEINBRPT"/>
</dbReference>